<keyword evidence="5" id="KW-0378">Hydrolase</keyword>
<evidence type="ECO:0000256" key="5">
    <source>
        <dbReference type="RuleBase" id="RU000454"/>
    </source>
</evidence>
<keyword evidence="4" id="KW-1015">Disulfide bond</keyword>
<dbReference type="AlphaFoldDB" id="A0A6A5RHJ7"/>
<evidence type="ECO:0000313" key="8">
    <source>
        <dbReference type="Proteomes" id="UP000800082"/>
    </source>
</evidence>
<dbReference type="PROSITE" id="PS00141">
    <property type="entry name" value="ASP_PROTEASE"/>
    <property type="match status" value="1"/>
</dbReference>
<dbReference type="InterPro" id="IPR001461">
    <property type="entry name" value="Aspartic_peptidase_A1"/>
</dbReference>
<evidence type="ECO:0000313" key="7">
    <source>
        <dbReference type="EMBL" id="KAF1926720.1"/>
    </source>
</evidence>
<evidence type="ECO:0000256" key="2">
    <source>
        <dbReference type="ARBA" id="ARBA00022750"/>
    </source>
</evidence>
<dbReference type="Proteomes" id="UP000800082">
    <property type="component" value="Unassembled WGS sequence"/>
</dbReference>
<dbReference type="PANTHER" id="PTHR47966">
    <property type="entry name" value="BETA-SITE APP-CLEAVING ENZYME, ISOFORM A-RELATED"/>
    <property type="match status" value="1"/>
</dbReference>
<dbReference type="InterPro" id="IPR021109">
    <property type="entry name" value="Peptidase_aspartic_dom_sf"/>
</dbReference>
<reference evidence="7" key="1">
    <citation type="journal article" date="2020" name="Stud. Mycol.">
        <title>101 Dothideomycetes genomes: a test case for predicting lifestyles and emergence of pathogens.</title>
        <authorList>
            <person name="Haridas S."/>
            <person name="Albert R."/>
            <person name="Binder M."/>
            <person name="Bloem J."/>
            <person name="Labutti K."/>
            <person name="Salamov A."/>
            <person name="Andreopoulos B."/>
            <person name="Baker S."/>
            <person name="Barry K."/>
            <person name="Bills G."/>
            <person name="Bluhm B."/>
            <person name="Cannon C."/>
            <person name="Castanera R."/>
            <person name="Culley D."/>
            <person name="Daum C."/>
            <person name="Ezra D."/>
            <person name="Gonzalez J."/>
            <person name="Henrissat B."/>
            <person name="Kuo A."/>
            <person name="Liang C."/>
            <person name="Lipzen A."/>
            <person name="Lutzoni F."/>
            <person name="Magnuson J."/>
            <person name="Mondo S."/>
            <person name="Nolan M."/>
            <person name="Ohm R."/>
            <person name="Pangilinan J."/>
            <person name="Park H.-J."/>
            <person name="Ramirez L."/>
            <person name="Alfaro M."/>
            <person name="Sun H."/>
            <person name="Tritt A."/>
            <person name="Yoshinaga Y."/>
            <person name="Zwiers L.-H."/>
            <person name="Turgeon B."/>
            <person name="Goodwin S."/>
            <person name="Spatafora J."/>
            <person name="Crous P."/>
            <person name="Grigoriev I."/>
        </authorList>
    </citation>
    <scope>NUCLEOTIDE SEQUENCE</scope>
    <source>
        <strain evidence="7">CBS 183.55</strain>
    </source>
</reference>
<evidence type="ECO:0000256" key="3">
    <source>
        <dbReference type="PIRSR" id="PIRSR601461-1"/>
    </source>
</evidence>
<feature type="active site" evidence="3">
    <location>
        <position position="47"/>
    </location>
</feature>
<evidence type="ECO:0000259" key="6">
    <source>
        <dbReference type="PROSITE" id="PS51767"/>
    </source>
</evidence>
<dbReference type="InterPro" id="IPR001969">
    <property type="entry name" value="Aspartic_peptidase_AS"/>
</dbReference>
<dbReference type="RefSeq" id="XP_033446972.1">
    <property type="nucleotide sequence ID" value="XM_033596316.1"/>
</dbReference>
<dbReference type="InterPro" id="IPR034164">
    <property type="entry name" value="Pepsin-like_dom"/>
</dbReference>
<proteinExistence type="inferred from homology"/>
<dbReference type="GO" id="GO:0004190">
    <property type="term" value="F:aspartic-type endopeptidase activity"/>
    <property type="evidence" value="ECO:0007669"/>
    <property type="project" value="UniProtKB-KW"/>
</dbReference>
<evidence type="ECO:0000256" key="4">
    <source>
        <dbReference type="PIRSR" id="PIRSR601461-2"/>
    </source>
</evidence>
<keyword evidence="5 7" id="KW-0645">Protease</keyword>
<evidence type="ECO:0000256" key="1">
    <source>
        <dbReference type="ARBA" id="ARBA00007447"/>
    </source>
</evidence>
<dbReference type="OrthoDB" id="771136at2759"/>
<dbReference type="GO" id="GO:0000324">
    <property type="term" value="C:fungal-type vacuole"/>
    <property type="evidence" value="ECO:0007669"/>
    <property type="project" value="TreeGrafter"/>
</dbReference>
<dbReference type="Gene3D" id="2.40.70.10">
    <property type="entry name" value="Acid Proteases"/>
    <property type="match status" value="2"/>
</dbReference>
<dbReference type="PANTHER" id="PTHR47966:SF68">
    <property type="entry name" value="PEPTIDASE A1 DOMAIN-CONTAINING PROTEIN"/>
    <property type="match status" value="1"/>
</dbReference>
<gene>
    <name evidence="7" type="ORF">M421DRAFT_6635</name>
</gene>
<keyword evidence="2 5" id="KW-0064">Aspartyl protease</keyword>
<dbReference type="PROSITE" id="PS51767">
    <property type="entry name" value="PEPTIDASE_A1"/>
    <property type="match status" value="1"/>
</dbReference>
<dbReference type="PRINTS" id="PR00792">
    <property type="entry name" value="PEPSIN"/>
</dbReference>
<comment type="similarity">
    <text evidence="1 5">Belongs to the peptidase A1 family.</text>
</comment>
<feature type="active site" evidence="3">
    <location>
        <position position="271"/>
    </location>
</feature>
<accession>A0A6A5RHJ7</accession>
<dbReference type="SUPFAM" id="SSF50630">
    <property type="entry name" value="Acid proteases"/>
    <property type="match status" value="1"/>
</dbReference>
<organism evidence="7 8">
    <name type="scientific">Didymella exigua CBS 183.55</name>
    <dbReference type="NCBI Taxonomy" id="1150837"/>
    <lineage>
        <taxon>Eukaryota</taxon>
        <taxon>Fungi</taxon>
        <taxon>Dikarya</taxon>
        <taxon>Ascomycota</taxon>
        <taxon>Pezizomycotina</taxon>
        <taxon>Dothideomycetes</taxon>
        <taxon>Pleosporomycetidae</taxon>
        <taxon>Pleosporales</taxon>
        <taxon>Pleosporineae</taxon>
        <taxon>Didymellaceae</taxon>
        <taxon>Didymella</taxon>
    </lineage>
</organism>
<dbReference type="GeneID" id="54353983"/>
<keyword evidence="8" id="KW-1185">Reference proteome</keyword>
<dbReference type="Pfam" id="PF00026">
    <property type="entry name" value="Asp"/>
    <property type="match status" value="1"/>
</dbReference>
<dbReference type="InterPro" id="IPR033121">
    <property type="entry name" value="PEPTIDASE_A1"/>
</dbReference>
<dbReference type="EMBL" id="ML978975">
    <property type="protein sequence ID" value="KAF1926720.1"/>
    <property type="molecule type" value="Genomic_DNA"/>
</dbReference>
<sequence length="401" mass="43570">MKTAGMLAAATAAAASVVELPVRIKDTYCTAEVSVGTPPKPYRLLFDTGSSTSWFTSTACTATSCPYLASYNRTLYSANASSTSTDLHSFSRISYVDGDGVAGAATRDVFSAPDGSFEWNQTFLSANESSWRWITADGYLGLGFSSIAENATTTLVETLLWDGQLDEPRFSLFYGTNLENNGTQNGVLTIGGSHEDKYVDGEIVYAPLKTEDPHQLWRAPLRSVNILVAGQANSTVITNTGSLPHTTDANGTFPQANTTWQIGSSGIAVFDTGAGRVSVPSSIIDVVYYNLGWNFTKLLHGEERIECQHLNASWALTFTLGEDDDTAKDVSFSIRGDEFIEPGSECMPPIDTSDQGNFALVGSPFLQRYYTIWDFGADKVADYAPKIGFGKLKKEWDYLYQ</sequence>
<feature type="disulfide bond" evidence="4">
    <location>
        <begin position="307"/>
        <end position="346"/>
    </location>
</feature>
<name>A0A6A5RHJ7_9PLEO</name>
<dbReference type="CDD" id="cd05471">
    <property type="entry name" value="pepsin_like"/>
    <property type="match status" value="1"/>
</dbReference>
<protein>
    <submittedName>
        <fullName evidence="7">Acid protease</fullName>
    </submittedName>
</protein>
<feature type="domain" description="Peptidase A1" evidence="6">
    <location>
        <begin position="29"/>
        <end position="384"/>
    </location>
</feature>
<dbReference type="GO" id="GO:0006508">
    <property type="term" value="P:proteolysis"/>
    <property type="evidence" value="ECO:0007669"/>
    <property type="project" value="UniProtKB-KW"/>
</dbReference>